<feature type="transmembrane region" description="Helical" evidence="8">
    <location>
        <begin position="295"/>
        <end position="316"/>
    </location>
</feature>
<evidence type="ECO:0000256" key="7">
    <source>
        <dbReference type="ARBA" id="ARBA00023136"/>
    </source>
</evidence>
<accession>A0A0E1X5L8</accession>
<feature type="transmembrane region" description="Helical" evidence="8">
    <location>
        <begin position="6"/>
        <end position="24"/>
    </location>
</feature>
<dbReference type="SUPFAM" id="SSF161098">
    <property type="entry name" value="MetI-like"/>
    <property type="match status" value="1"/>
</dbReference>
<keyword evidence="4 8" id="KW-0812">Transmembrane</keyword>
<feature type="transmembrane region" description="Helical" evidence="8">
    <location>
        <begin position="145"/>
        <end position="169"/>
    </location>
</feature>
<dbReference type="NCBIfam" id="TIGR02138">
    <property type="entry name" value="phosphate_pstC"/>
    <property type="match status" value="1"/>
</dbReference>
<feature type="transmembrane region" description="Helical" evidence="8">
    <location>
        <begin position="229"/>
        <end position="250"/>
    </location>
</feature>
<dbReference type="InterPro" id="IPR035906">
    <property type="entry name" value="MetI-like_sf"/>
</dbReference>
<gene>
    <name evidence="11" type="primary">pstC</name>
    <name evidence="11" type="ORF">HMPREF0769_12360</name>
</gene>
<evidence type="ECO:0000256" key="1">
    <source>
        <dbReference type="ARBA" id="ARBA00004141"/>
    </source>
</evidence>
<comment type="similarity">
    <text evidence="9">Belongs to the binding-protein-dependent transport system permease family. CysTW subfamily.</text>
</comment>
<keyword evidence="3" id="KW-0533">Nickel</keyword>
<comment type="function">
    <text evidence="9">Part of the binding-protein-dependent transport system for phosphate; probably responsible for the translocation of the substrate across the membrane.</text>
</comment>
<dbReference type="Proteomes" id="UP000003455">
    <property type="component" value="Chromosome"/>
</dbReference>
<dbReference type="PANTHER" id="PTHR42727:SF1">
    <property type="entry name" value="PHOSPHATE TRANSPORT SYSTEM PERMEASE"/>
    <property type="match status" value="1"/>
</dbReference>
<sequence length="328" mass="35225">MVHHYFTNLIILGVIERGLIMTSSTNVKALIEKNNNKKGKHNDKIIPVILAAISAISILTTLGILITLLLETITFFTRIPITEFLFSTTWNPTGSDPKFGIWALIIGTLKITVIATIFAVPVGLGAAIYLSEYASDRARRIIKPILEILAGIPTIVFGFFALTFVTPVLRSFIPGLGEFNAISPGLVVGIMIVPLITSLSEDAMASVPNKIREGAYGLGATKLEVATKVVLPAATSGIVASIVLAISRAIGETMIVSLAAGSSPTASLSLTSSIQTMTGYIVEIATGDATFGSNIYYSIYAVGFTLFIFTLIMNLLSQWISKRFREEY</sequence>
<dbReference type="InterPro" id="IPR000515">
    <property type="entry name" value="MetI-like"/>
</dbReference>
<keyword evidence="5 8" id="KW-1133">Transmembrane helix</keyword>
<feature type="transmembrane region" description="Helical" evidence="8">
    <location>
        <begin position="99"/>
        <end position="124"/>
    </location>
</feature>
<dbReference type="CDD" id="cd06261">
    <property type="entry name" value="TM_PBP2"/>
    <property type="match status" value="1"/>
</dbReference>
<dbReference type="GO" id="GO:0005315">
    <property type="term" value="F:phosphate transmembrane transporter activity"/>
    <property type="evidence" value="ECO:0007669"/>
    <property type="project" value="InterPro"/>
</dbReference>
<dbReference type="PANTHER" id="PTHR42727">
    <property type="entry name" value="PHOSPHATE TRANSPORT SYSTEM PERMEASE PROTEIN"/>
    <property type="match status" value="1"/>
</dbReference>
<evidence type="ECO:0000256" key="2">
    <source>
        <dbReference type="ARBA" id="ARBA00022448"/>
    </source>
</evidence>
<evidence type="ECO:0000256" key="5">
    <source>
        <dbReference type="ARBA" id="ARBA00022989"/>
    </source>
</evidence>
<feature type="domain" description="ABC transmembrane type-1" evidence="10">
    <location>
        <begin position="105"/>
        <end position="317"/>
    </location>
</feature>
<evidence type="ECO:0000256" key="8">
    <source>
        <dbReference type="RuleBase" id="RU363032"/>
    </source>
</evidence>
<evidence type="ECO:0000256" key="3">
    <source>
        <dbReference type="ARBA" id="ARBA00022596"/>
    </source>
</evidence>
<keyword evidence="7 8" id="KW-0472">Membrane</keyword>
<dbReference type="AlphaFoldDB" id="A0A0E1X5L8"/>
<evidence type="ECO:0000256" key="4">
    <source>
        <dbReference type="ARBA" id="ARBA00022692"/>
    </source>
</evidence>
<dbReference type="HOGENOM" id="CLU_033621_1_0_9"/>
<dbReference type="InterPro" id="IPR011864">
    <property type="entry name" value="Phosphate_PstC"/>
</dbReference>
<keyword evidence="9" id="KW-1003">Cell membrane</keyword>
<comment type="caution">
    <text evidence="11">The sequence shown here is derived from an EMBL/GenBank/DDBJ whole genome shotgun (WGS) entry which is preliminary data.</text>
</comment>
<feature type="transmembrane region" description="Helical" evidence="8">
    <location>
        <begin position="45"/>
        <end position="70"/>
    </location>
</feature>
<feature type="transmembrane region" description="Helical" evidence="8">
    <location>
        <begin position="181"/>
        <end position="200"/>
    </location>
</feature>
<dbReference type="GO" id="GO:0015675">
    <property type="term" value="P:nickel cation transport"/>
    <property type="evidence" value="ECO:0007669"/>
    <property type="project" value="UniProtKB-KW"/>
</dbReference>
<proteinExistence type="inferred from homology"/>
<evidence type="ECO:0000313" key="11">
    <source>
        <dbReference type="EMBL" id="EFH94739.1"/>
    </source>
</evidence>
<keyword evidence="6" id="KW-0921">Nickel transport</keyword>
<name>A0A0E1X5L8_STAAU</name>
<evidence type="ECO:0000256" key="6">
    <source>
        <dbReference type="ARBA" id="ARBA00023112"/>
    </source>
</evidence>
<dbReference type="EMBL" id="ACJA02000004">
    <property type="protein sequence ID" value="EFH94739.1"/>
    <property type="molecule type" value="Genomic_DNA"/>
</dbReference>
<keyword evidence="9" id="KW-0592">Phosphate transport</keyword>
<dbReference type="PROSITE" id="PS50928">
    <property type="entry name" value="ABC_TM1"/>
    <property type="match status" value="1"/>
</dbReference>
<dbReference type="GO" id="GO:0005886">
    <property type="term" value="C:plasma membrane"/>
    <property type="evidence" value="ECO:0007669"/>
    <property type="project" value="UniProtKB-SubCell"/>
</dbReference>
<comment type="subcellular location">
    <subcellularLocation>
        <location evidence="8">Cell membrane</location>
        <topology evidence="8">Multi-pass membrane protein</topology>
    </subcellularLocation>
    <subcellularLocation>
        <location evidence="1">Membrane</location>
        <topology evidence="1">Multi-pass membrane protein</topology>
    </subcellularLocation>
</comment>
<dbReference type="Gene3D" id="1.10.3720.10">
    <property type="entry name" value="MetI-like"/>
    <property type="match status" value="1"/>
</dbReference>
<evidence type="ECO:0000313" key="12">
    <source>
        <dbReference type="Proteomes" id="UP000003455"/>
    </source>
</evidence>
<dbReference type="Pfam" id="PF00528">
    <property type="entry name" value="BPD_transp_1"/>
    <property type="match status" value="1"/>
</dbReference>
<dbReference type="GO" id="GO:0006817">
    <property type="term" value="P:phosphate ion transport"/>
    <property type="evidence" value="ECO:0007669"/>
    <property type="project" value="UniProtKB-KW"/>
</dbReference>
<evidence type="ECO:0000256" key="9">
    <source>
        <dbReference type="RuleBase" id="RU363054"/>
    </source>
</evidence>
<protein>
    <recommendedName>
        <fullName evidence="9">Phosphate transport system permease protein</fullName>
    </recommendedName>
</protein>
<evidence type="ECO:0000259" key="10">
    <source>
        <dbReference type="PROSITE" id="PS50928"/>
    </source>
</evidence>
<keyword evidence="2 8" id="KW-0813">Transport</keyword>
<organism evidence="11 12">
    <name type="scientific">Staphylococcus aureus subsp. aureus MN8</name>
    <dbReference type="NCBI Taxonomy" id="548470"/>
    <lineage>
        <taxon>Bacteria</taxon>
        <taxon>Bacillati</taxon>
        <taxon>Bacillota</taxon>
        <taxon>Bacilli</taxon>
        <taxon>Bacillales</taxon>
        <taxon>Staphylococcaceae</taxon>
        <taxon>Staphylococcus</taxon>
    </lineage>
</organism>
<reference evidence="11 12" key="1">
    <citation type="submission" date="2010-05" db="EMBL/GenBank/DDBJ databases">
        <authorList>
            <person name="Muzny D."/>
            <person name="Qin X."/>
            <person name="Buhay C."/>
            <person name="Dugan-Rocha S."/>
            <person name="Ding Y."/>
            <person name="Chen G."/>
            <person name="Hawes A."/>
            <person name="Holder M."/>
            <person name="Jhangiani S."/>
            <person name="Johnson A."/>
            <person name="Khan Z."/>
            <person name="Li Z."/>
            <person name="Liu W."/>
            <person name="Liu X."/>
            <person name="Perez L."/>
            <person name="Shen H."/>
            <person name="Wang Q."/>
            <person name="Watt J."/>
            <person name="Xi L."/>
            <person name="Xin Y."/>
            <person name="Zhou J."/>
            <person name="Deng J."/>
            <person name="Jiang H."/>
            <person name="Liu Y."/>
            <person name="Qu J."/>
            <person name="Song X.-Z."/>
            <person name="Zhang L."/>
            <person name="Villasana D."/>
            <person name="Johnson A."/>
            <person name="Liu J."/>
            <person name="Liyanage D."/>
            <person name="Lorensuhewa L."/>
            <person name="Robinson T."/>
            <person name="Song A."/>
            <person name="Song B.-B."/>
            <person name="Dinh H."/>
            <person name="Thornton R."/>
            <person name="Coyle M."/>
            <person name="Francisco L."/>
            <person name="Jackson L."/>
            <person name="Javaid M."/>
            <person name="Korchina V."/>
            <person name="Kovar C."/>
            <person name="Mata R."/>
            <person name="Mathew T."/>
            <person name="Ngo R."/>
            <person name="Nguyen L."/>
            <person name="Nguyen N."/>
            <person name="Okwuonu G."/>
            <person name="Ongeri F."/>
            <person name="Pham C."/>
            <person name="Simmons D."/>
            <person name="Wilczek-Boney K."/>
            <person name="Hale W."/>
            <person name="Jakkamsetti A."/>
            <person name="Pham P."/>
            <person name="Ruth R."/>
            <person name="San Lucas F."/>
            <person name="Warren J."/>
            <person name="Zhang J."/>
            <person name="Zhao Z."/>
            <person name="Zhou C."/>
            <person name="Zhu D."/>
            <person name="Lee S."/>
            <person name="Bess C."/>
            <person name="Blankenburg K."/>
            <person name="Forbes L."/>
            <person name="Fu Q."/>
            <person name="Gubbala S."/>
            <person name="Hirani K."/>
            <person name="Jayaseelan J.C."/>
            <person name="Lara F."/>
            <person name="Munidasa M."/>
            <person name="Palculict T."/>
            <person name="Patil S."/>
            <person name="Pu L.-L."/>
            <person name="Saada N."/>
            <person name="Tang L."/>
            <person name="Weissenberger G."/>
            <person name="Zhu Y."/>
            <person name="Hemphill L."/>
            <person name="Shang Y."/>
            <person name="Youmans B."/>
            <person name="Ayvaz T."/>
            <person name="Ross M."/>
            <person name="Santibanez J."/>
            <person name="Aqrawi P."/>
            <person name="Gross S."/>
            <person name="Joshi V."/>
            <person name="Fowler G."/>
            <person name="Nazareth L."/>
            <person name="Reid J."/>
            <person name="Worley K."/>
            <person name="Petrosino J."/>
            <person name="Highlander S."/>
            <person name="Gibbs R."/>
        </authorList>
    </citation>
    <scope>NUCLEOTIDE SEQUENCE [LARGE SCALE GENOMIC DNA]</scope>
    <source>
        <strain evidence="11 12">MN8</strain>
    </source>
</reference>
<keyword evidence="6" id="KW-0406">Ion transport</keyword>